<reference evidence="1 2" key="1">
    <citation type="submission" date="2018-11" db="EMBL/GenBank/DDBJ databases">
        <title>Deinococcus shelandsis sp. nov., isolated from South Shetland Islands soil of Antarctica.</title>
        <authorList>
            <person name="Tian J."/>
        </authorList>
    </citation>
    <scope>NUCLEOTIDE SEQUENCE [LARGE SCALE GENOMIC DNA]</scope>
    <source>
        <strain evidence="1 2">S14-83T</strain>
        <plasmid evidence="1 2">unnamed4</plasmid>
    </source>
</reference>
<dbReference type="InterPro" id="IPR011856">
    <property type="entry name" value="tRNA_endonuc-like_dom_sf"/>
</dbReference>
<dbReference type="Proteomes" id="UP000276417">
    <property type="component" value="Plasmid unnamed4"/>
</dbReference>
<dbReference type="KEGG" id="dph:EHF33_20615"/>
<name>A0A3G8YK93_9DEIO</name>
<dbReference type="RefSeq" id="WP_124875801.1">
    <property type="nucleotide sequence ID" value="NZ_CP034188.1"/>
</dbReference>
<dbReference type="Gene3D" id="3.40.1350.10">
    <property type="match status" value="1"/>
</dbReference>
<keyword evidence="1" id="KW-0614">Plasmid</keyword>
<dbReference type="OrthoDB" id="71176at2"/>
<dbReference type="EMBL" id="CP034188">
    <property type="protein sequence ID" value="AZI45315.1"/>
    <property type="molecule type" value="Genomic_DNA"/>
</dbReference>
<proteinExistence type="predicted"/>
<evidence type="ECO:0008006" key="3">
    <source>
        <dbReference type="Google" id="ProtNLM"/>
    </source>
</evidence>
<protein>
    <recommendedName>
        <fullName evidence="3">VRR-NUC domain-containing protein</fullName>
    </recommendedName>
</protein>
<organism evidence="1 2">
    <name type="scientific">Deinococcus psychrotolerans</name>
    <dbReference type="NCBI Taxonomy" id="2489213"/>
    <lineage>
        <taxon>Bacteria</taxon>
        <taxon>Thermotogati</taxon>
        <taxon>Deinococcota</taxon>
        <taxon>Deinococci</taxon>
        <taxon>Deinococcales</taxon>
        <taxon>Deinococcaceae</taxon>
        <taxon>Deinococcus</taxon>
    </lineage>
</organism>
<evidence type="ECO:0000313" key="2">
    <source>
        <dbReference type="Proteomes" id="UP000276417"/>
    </source>
</evidence>
<dbReference type="GO" id="GO:0003676">
    <property type="term" value="F:nucleic acid binding"/>
    <property type="evidence" value="ECO:0007669"/>
    <property type="project" value="InterPro"/>
</dbReference>
<gene>
    <name evidence="1" type="ORF">EHF33_20615</name>
</gene>
<keyword evidence="2" id="KW-1185">Reference proteome</keyword>
<evidence type="ECO:0000313" key="1">
    <source>
        <dbReference type="EMBL" id="AZI45315.1"/>
    </source>
</evidence>
<sequence>MILRERDVEEQAAELLTRHGWYSLKTDAGNVRRGQGKAGDLPSGWPDMVFFLSLGDDLLCLAAIIEMKTVKGKVRPDQTALHGELRMLYRLPVQIVRDPEEVHAVIERGRQLRRLLGGGRW</sequence>
<accession>A0A3G8YK93</accession>
<dbReference type="AlphaFoldDB" id="A0A3G8YK93"/>
<geneLocation type="plasmid" evidence="1 2">
    <name>unnamed4</name>
</geneLocation>